<dbReference type="EMBL" id="CM001402">
    <property type="protein sequence ID" value="EHO41979.1"/>
    <property type="molecule type" value="Genomic_DNA"/>
</dbReference>
<dbReference type="CDD" id="cd24048">
    <property type="entry name" value="ASKHA_NBD_FtsA"/>
    <property type="match status" value="1"/>
</dbReference>
<dbReference type="Proteomes" id="UP000004671">
    <property type="component" value="Chromosome"/>
</dbReference>
<evidence type="ECO:0000256" key="1">
    <source>
        <dbReference type="ARBA" id="ARBA00022475"/>
    </source>
</evidence>
<dbReference type="PaxDb" id="880073-Calab_2369"/>
<dbReference type="FunCoup" id="H1XY52">
    <property type="interactions" value="226"/>
</dbReference>
<evidence type="ECO:0000313" key="11">
    <source>
        <dbReference type="Proteomes" id="UP000183868"/>
    </source>
</evidence>
<keyword evidence="1 5" id="KW-1003">Cell membrane</keyword>
<proteinExistence type="inferred from homology"/>
<dbReference type="InterPro" id="IPR043129">
    <property type="entry name" value="ATPase_NBD"/>
</dbReference>
<keyword evidence="10" id="KW-1185">Reference proteome</keyword>
<evidence type="ECO:0000256" key="2">
    <source>
        <dbReference type="ARBA" id="ARBA00022618"/>
    </source>
</evidence>
<evidence type="ECO:0000313" key="8">
    <source>
        <dbReference type="EMBL" id="APF17922.1"/>
    </source>
</evidence>
<dbReference type="Pfam" id="PF14450">
    <property type="entry name" value="FtsA"/>
    <property type="match status" value="2"/>
</dbReference>
<dbReference type="HOGENOM" id="CLU_037850_3_2_0"/>
<dbReference type="SUPFAM" id="SSF53067">
    <property type="entry name" value="Actin-like ATPase domain"/>
    <property type="match status" value="2"/>
</dbReference>
<dbReference type="PANTHER" id="PTHR32432:SF4">
    <property type="entry name" value="CELL DIVISION PROTEIN FTSA"/>
    <property type="match status" value="1"/>
</dbReference>
<sequence length="408" mass="43768">MEKNDIICGLDIGTTKIAAIVGKLDEEGNLNVVGVGTHPSHGLRRGVVVNIEKTVNSIKQAVQQAELTSGHRITRVFAGIAGDHIRSLNSKGVIAVSGKDKIITKRDVGRVLDAAQNISLPKDRKILHVLPQEFTVDNQDGIKNPVGFAGTLLEAEVHIITGAITAIKNIINCIEEAGYEVGNNIVLEPYASSLSVLHDDERDLGVAIIDIGGGTTDIAIFFDGAIRFTKVLGIGGEQVTNDLAQGLRTSKEQAEEIKKKYGLAMQSMLQRDELISVPGVAGRLPREISRSVVAAIVEPRMEEIFQLALKYMERSEAFDSLGAGVVLTGGASLIEGTKELAQRVFGMPVEVGIPRVYGGLVETVRSPVYATGVGLLYYAIKHGDQGGGGRIWSDLLIRVKKMVEDMFG</sequence>
<dbReference type="Pfam" id="PF02491">
    <property type="entry name" value="SHS2_FTSA"/>
    <property type="match status" value="1"/>
</dbReference>
<comment type="function">
    <text evidence="5 6">Cell division protein that is involved in the assembly of the Z ring. May serve as a membrane anchor for the Z ring.</text>
</comment>
<feature type="domain" description="SHS2" evidence="7">
    <location>
        <begin position="7"/>
        <end position="196"/>
    </location>
</feature>
<dbReference type="KEGG" id="caby:Cabys_1173"/>
<dbReference type="PANTHER" id="PTHR32432">
    <property type="entry name" value="CELL DIVISION PROTEIN FTSA-RELATED"/>
    <property type="match status" value="1"/>
</dbReference>
<accession>H1XY52</accession>
<keyword evidence="3 5" id="KW-0472">Membrane</keyword>
<evidence type="ECO:0000313" key="9">
    <source>
        <dbReference type="EMBL" id="EHO41979.1"/>
    </source>
</evidence>
<organism evidence="9 10">
    <name type="scientific">Caldithrix abyssi DSM 13497</name>
    <dbReference type="NCBI Taxonomy" id="880073"/>
    <lineage>
        <taxon>Bacteria</taxon>
        <taxon>Pseudomonadati</taxon>
        <taxon>Calditrichota</taxon>
        <taxon>Calditrichia</taxon>
        <taxon>Calditrichales</taxon>
        <taxon>Calditrichaceae</taxon>
        <taxon>Caldithrix</taxon>
    </lineage>
</organism>
<evidence type="ECO:0000313" key="10">
    <source>
        <dbReference type="Proteomes" id="UP000004671"/>
    </source>
</evidence>
<keyword evidence="4 5" id="KW-0131">Cell cycle</keyword>
<dbReference type="PIRSF" id="PIRSF003101">
    <property type="entry name" value="FtsA"/>
    <property type="match status" value="1"/>
</dbReference>
<keyword evidence="2 5" id="KW-0132">Cell division</keyword>
<dbReference type="GO" id="GO:0009898">
    <property type="term" value="C:cytoplasmic side of plasma membrane"/>
    <property type="evidence" value="ECO:0007669"/>
    <property type="project" value="UniProtKB-UniRule"/>
</dbReference>
<dbReference type="Proteomes" id="UP000183868">
    <property type="component" value="Chromosome"/>
</dbReference>
<dbReference type="Gene3D" id="3.30.1490.110">
    <property type="match status" value="1"/>
</dbReference>
<dbReference type="InterPro" id="IPR050696">
    <property type="entry name" value="FtsA/MreB"/>
</dbReference>
<dbReference type="GO" id="GO:0032153">
    <property type="term" value="C:cell division site"/>
    <property type="evidence" value="ECO:0007669"/>
    <property type="project" value="UniProtKB-UniRule"/>
</dbReference>
<dbReference type="InterPro" id="IPR020823">
    <property type="entry name" value="Cell_div_FtsA"/>
</dbReference>
<dbReference type="AlphaFoldDB" id="H1XY52"/>
<dbReference type="InParanoid" id="H1XY52"/>
<reference evidence="9 10" key="1">
    <citation type="submission" date="2011-09" db="EMBL/GenBank/DDBJ databases">
        <title>The permanent draft genome of Caldithrix abyssi DSM 13497.</title>
        <authorList>
            <consortium name="US DOE Joint Genome Institute (JGI-PGF)"/>
            <person name="Lucas S."/>
            <person name="Han J."/>
            <person name="Lapidus A."/>
            <person name="Bruce D."/>
            <person name="Goodwin L."/>
            <person name="Pitluck S."/>
            <person name="Peters L."/>
            <person name="Kyrpides N."/>
            <person name="Mavromatis K."/>
            <person name="Ivanova N."/>
            <person name="Mikhailova N."/>
            <person name="Chertkov O."/>
            <person name="Detter J.C."/>
            <person name="Tapia R."/>
            <person name="Han C."/>
            <person name="Land M."/>
            <person name="Hauser L."/>
            <person name="Markowitz V."/>
            <person name="Cheng J.-F."/>
            <person name="Hugenholtz P."/>
            <person name="Woyke T."/>
            <person name="Wu D."/>
            <person name="Spring S."/>
            <person name="Brambilla E."/>
            <person name="Klenk H.-P."/>
            <person name="Eisen J.A."/>
        </authorList>
    </citation>
    <scope>NUCLEOTIDE SEQUENCE [LARGE SCALE GENOMIC DNA]</scope>
    <source>
        <strain evidence="9 10">DSM 13497</strain>
    </source>
</reference>
<dbReference type="EMBL" id="CP018099">
    <property type="protein sequence ID" value="APF17922.1"/>
    <property type="molecule type" value="Genomic_DNA"/>
</dbReference>
<protein>
    <recommendedName>
        <fullName evidence="5 6">Cell division protein FtsA</fullName>
    </recommendedName>
</protein>
<evidence type="ECO:0000256" key="6">
    <source>
        <dbReference type="PIRNR" id="PIRNR003101"/>
    </source>
</evidence>
<dbReference type="Gene3D" id="3.30.420.40">
    <property type="match status" value="2"/>
</dbReference>
<reference evidence="8 11" key="2">
    <citation type="submission" date="2016-11" db="EMBL/GenBank/DDBJ databases">
        <title>Genomic analysis of Caldithrix abyssi and proposal of a novel bacterial phylum Caldithrichaeota.</title>
        <authorList>
            <person name="Kublanov I."/>
            <person name="Sigalova O."/>
            <person name="Gavrilov S."/>
            <person name="Lebedinsky A."/>
            <person name="Ivanova N."/>
            <person name="Daum C."/>
            <person name="Reddy T."/>
            <person name="Klenk H.P."/>
            <person name="Goker M."/>
            <person name="Reva O."/>
            <person name="Miroshnichenko M."/>
            <person name="Kyprides N."/>
            <person name="Woyke T."/>
            <person name="Gelfand M."/>
        </authorList>
    </citation>
    <scope>NUCLEOTIDE SEQUENCE [LARGE SCALE GENOMIC DNA]</scope>
    <source>
        <strain evidence="8 11">LF13</strain>
    </source>
</reference>
<dbReference type="GO" id="GO:0043093">
    <property type="term" value="P:FtsZ-dependent cytokinesis"/>
    <property type="evidence" value="ECO:0007669"/>
    <property type="project" value="UniProtKB-UniRule"/>
</dbReference>
<comment type="subunit">
    <text evidence="5">Self-interacts. Interacts with FtsZ.</text>
</comment>
<dbReference type="STRING" id="880073.Cabys_1173"/>
<evidence type="ECO:0000256" key="4">
    <source>
        <dbReference type="ARBA" id="ARBA00023306"/>
    </source>
</evidence>
<dbReference type="eggNOG" id="COG0849">
    <property type="taxonomic scope" value="Bacteria"/>
</dbReference>
<evidence type="ECO:0000259" key="7">
    <source>
        <dbReference type="SMART" id="SM00842"/>
    </source>
</evidence>
<dbReference type="HAMAP" id="MF_02033">
    <property type="entry name" value="FtsA"/>
    <property type="match status" value="1"/>
</dbReference>
<name>H1XY52_CALAY</name>
<dbReference type="InterPro" id="IPR003494">
    <property type="entry name" value="SHS2_FtsA"/>
</dbReference>
<gene>
    <name evidence="5 8" type="primary">ftsA</name>
    <name evidence="8" type="ORF">Cabys_1173</name>
    <name evidence="9" type="ORF">Calab_2369</name>
</gene>
<evidence type="ECO:0000256" key="5">
    <source>
        <dbReference type="HAMAP-Rule" id="MF_02033"/>
    </source>
</evidence>
<comment type="subcellular location">
    <subcellularLocation>
        <location evidence="5">Cell membrane</location>
        <topology evidence="5">Peripheral membrane protein</topology>
        <orientation evidence="5">Cytoplasmic side</orientation>
    </subcellularLocation>
    <text evidence="5">Localizes to the Z ring in an FtsZ-dependent manner. Targeted to the membrane through a conserved C-terminal amphipathic helix.</text>
</comment>
<evidence type="ECO:0000256" key="3">
    <source>
        <dbReference type="ARBA" id="ARBA00023136"/>
    </source>
</evidence>
<dbReference type="OrthoDB" id="9810567at2"/>
<dbReference type="NCBIfam" id="TIGR01174">
    <property type="entry name" value="ftsA"/>
    <property type="match status" value="1"/>
</dbReference>
<dbReference type="RefSeq" id="WP_006929175.1">
    <property type="nucleotide sequence ID" value="NZ_CM001402.1"/>
</dbReference>
<comment type="similarity">
    <text evidence="5 6">Belongs to the FtsA/MreB family.</text>
</comment>
<dbReference type="SMART" id="SM00842">
    <property type="entry name" value="FtsA"/>
    <property type="match status" value="1"/>
</dbReference>